<accession>A0AAE8N4Z5</accession>
<dbReference type="InterPro" id="IPR035952">
    <property type="entry name" value="Rhomboid-like_sf"/>
</dbReference>
<dbReference type="GO" id="GO:0004252">
    <property type="term" value="F:serine-type endopeptidase activity"/>
    <property type="evidence" value="ECO:0007669"/>
    <property type="project" value="TreeGrafter"/>
</dbReference>
<evidence type="ECO:0000256" key="2">
    <source>
        <dbReference type="ARBA" id="ARBA00022692"/>
    </source>
</evidence>
<feature type="transmembrane region" description="Helical" evidence="6">
    <location>
        <begin position="12"/>
        <end position="31"/>
    </location>
</feature>
<dbReference type="Pfam" id="PF08551">
    <property type="entry name" value="DUF1751"/>
    <property type="match status" value="1"/>
</dbReference>
<dbReference type="EMBL" id="ONZQ02000013">
    <property type="protein sequence ID" value="SPO05674.1"/>
    <property type="molecule type" value="Genomic_DNA"/>
</dbReference>
<dbReference type="GO" id="GO:0006890">
    <property type="term" value="P:retrograde vesicle-mediated transport, Golgi to endoplasmic reticulum"/>
    <property type="evidence" value="ECO:0007669"/>
    <property type="project" value="InterPro"/>
</dbReference>
<name>A0AAE8N4Z5_9PEZI</name>
<feature type="transmembrane region" description="Helical" evidence="6">
    <location>
        <begin position="84"/>
        <end position="107"/>
    </location>
</feature>
<evidence type="ECO:0000256" key="3">
    <source>
        <dbReference type="ARBA" id="ARBA00022989"/>
    </source>
</evidence>
<dbReference type="InterPro" id="IPR013861">
    <property type="entry name" value="TMEM115/Pdh1/Rbl19"/>
</dbReference>
<feature type="transmembrane region" description="Helical" evidence="6">
    <location>
        <begin position="113"/>
        <end position="132"/>
    </location>
</feature>
<evidence type="ECO:0000256" key="4">
    <source>
        <dbReference type="ARBA" id="ARBA00023136"/>
    </source>
</evidence>
<dbReference type="SUPFAM" id="SSF144091">
    <property type="entry name" value="Rhomboid-like"/>
    <property type="match status" value="1"/>
</dbReference>
<evidence type="ECO:0000313" key="7">
    <source>
        <dbReference type="EMBL" id="SPO05674.1"/>
    </source>
</evidence>
<organism evidence="7 8">
    <name type="scientific">Cephalotrichum gorgonifer</name>
    <dbReference type="NCBI Taxonomy" id="2041049"/>
    <lineage>
        <taxon>Eukaryota</taxon>
        <taxon>Fungi</taxon>
        <taxon>Dikarya</taxon>
        <taxon>Ascomycota</taxon>
        <taxon>Pezizomycotina</taxon>
        <taxon>Sordariomycetes</taxon>
        <taxon>Hypocreomycetidae</taxon>
        <taxon>Microascales</taxon>
        <taxon>Microascaceae</taxon>
        <taxon>Cephalotrichum</taxon>
    </lineage>
</organism>
<dbReference type="AlphaFoldDB" id="A0AAE8N4Z5"/>
<dbReference type="SMART" id="SM01160">
    <property type="entry name" value="DUF1751"/>
    <property type="match status" value="1"/>
</dbReference>
<keyword evidence="3 6" id="KW-1133">Transmembrane helix</keyword>
<protein>
    <recommendedName>
        <fullName evidence="9">UBA domain-containing protein Ucp14</fullName>
    </recommendedName>
</protein>
<reference evidence="7" key="1">
    <citation type="submission" date="2018-03" db="EMBL/GenBank/DDBJ databases">
        <authorList>
            <person name="Guldener U."/>
        </authorList>
    </citation>
    <scope>NUCLEOTIDE SEQUENCE</scope>
</reference>
<evidence type="ECO:0000256" key="6">
    <source>
        <dbReference type="SAM" id="Phobius"/>
    </source>
</evidence>
<sequence>MSFTNAPVTRSLVVGLVGTSMAATLFDAKHYFYIFADSHIWRHHQLWRTLTYQLCFVNSSEVLFACATLYQMRVVERMWGSRKFASFLIVTSLFTAVIPPLLITLLQPLTSNLFNYLPAGPTALIFALLAQYHAIIPHVYRYHVATTSSSPSPSPSTGTPGASASAATDSATTTDPEPSGFTLTDKSPCYLLALQLALFQFPASLITAPLGFLLGYSFRSDLLPPALTRWRLPGWLVGSSAQKRSAEFEGLRRRLEGEDAEASASASASGRERRGEMGVGQRATGTVGREIFNQFL</sequence>
<dbReference type="Gene3D" id="1.20.1540.10">
    <property type="entry name" value="Rhomboid-like"/>
    <property type="match status" value="1"/>
</dbReference>
<keyword evidence="4 6" id="KW-0472">Membrane</keyword>
<keyword evidence="2 6" id="KW-0812">Transmembrane</keyword>
<evidence type="ECO:0000256" key="1">
    <source>
        <dbReference type="ARBA" id="ARBA00004141"/>
    </source>
</evidence>
<keyword evidence="8" id="KW-1185">Reference proteome</keyword>
<comment type="subcellular location">
    <subcellularLocation>
        <location evidence="1">Membrane</location>
        <topology evidence="1">Multi-pass membrane protein</topology>
    </subcellularLocation>
</comment>
<dbReference type="PANTHER" id="PTHR43066">
    <property type="entry name" value="RHOMBOID-RELATED PROTEIN"/>
    <property type="match status" value="1"/>
</dbReference>
<dbReference type="Proteomes" id="UP001187682">
    <property type="component" value="Unassembled WGS sequence"/>
</dbReference>
<evidence type="ECO:0000313" key="8">
    <source>
        <dbReference type="Proteomes" id="UP001187682"/>
    </source>
</evidence>
<feature type="transmembrane region" description="Helical" evidence="6">
    <location>
        <begin position="51"/>
        <end position="72"/>
    </location>
</feature>
<evidence type="ECO:0000256" key="5">
    <source>
        <dbReference type="SAM" id="MobiDB-lite"/>
    </source>
</evidence>
<dbReference type="GO" id="GO:0016020">
    <property type="term" value="C:membrane"/>
    <property type="evidence" value="ECO:0007669"/>
    <property type="project" value="UniProtKB-SubCell"/>
</dbReference>
<feature type="region of interest" description="Disordered" evidence="5">
    <location>
        <begin position="255"/>
        <end position="282"/>
    </location>
</feature>
<feature type="region of interest" description="Disordered" evidence="5">
    <location>
        <begin position="150"/>
        <end position="179"/>
    </location>
</feature>
<evidence type="ECO:0008006" key="9">
    <source>
        <dbReference type="Google" id="ProtNLM"/>
    </source>
</evidence>
<gene>
    <name evidence="7" type="ORF">DNG_08361</name>
</gene>
<comment type="caution">
    <text evidence="7">The sequence shown here is derived from an EMBL/GenBank/DDBJ whole genome shotgun (WGS) entry which is preliminary data.</text>
</comment>
<proteinExistence type="predicted"/>
<dbReference type="PANTHER" id="PTHR43066:SF21">
    <property type="entry name" value="UBIQUITIN-ASSOCIATED DOMAIN-CONTAINING PROTEIN 2"/>
    <property type="match status" value="1"/>
</dbReference>